<keyword evidence="2" id="KW-1185">Reference proteome</keyword>
<organism evidence="1 2">
    <name type="scientific">Colocasia esculenta</name>
    <name type="common">Wild taro</name>
    <name type="synonym">Arum esculentum</name>
    <dbReference type="NCBI Taxonomy" id="4460"/>
    <lineage>
        <taxon>Eukaryota</taxon>
        <taxon>Viridiplantae</taxon>
        <taxon>Streptophyta</taxon>
        <taxon>Embryophyta</taxon>
        <taxon>Tracheophyta</taxon>
        <taxon>Spermatophyta</taxon>
        <taxon>Magnoliopsida</taxon>
        <taxon>Liliopsida</taxon>
        <taxon>Araceae</taxon>
        <taxon>Aroideae</taxon>
        <taxon>Colocasieae</taxon>
        <taxon>Colocasia</taxon>
    </lineage>
</organism>
<accession>A0A843VRW4</accession>
<proteinExistence type="predicted"/>
<dbReference type="AlphaFoldDB" id="A0A843VRW4"/>
<feature type="non-terminal residue" evidence="1">
    <location>
        <position position="228"/>
    </location>
</feature>
<gene>
    <name evidence="1" type="ORF">Taro_032661</name>
</gene>
<evidence type="ECO:0000313" key="1">
    <source>
        <dbReference type="EMBL" id="MQL99931.1"/>
    </source>
</evidence>
<evidence type="ECO:0000313" key="2">
    <source>
        <dbReference type="Proteomes" id="UP000652761"/>
    </source>
</evidence>
<feature type="non-terminal residue" evidence="1">
    <location>
        <position position="1"/>
    </location>
</feature>
<sequence length="228" mass="24939">RFLAVGERPLASFKLAVFWPLPPTGQKRLLGAFGGLGGLYKPPKGPQYVLNSSFELSSPPLNILAILSLSLSGAILHYLGGDLIFHTLGILMATEGGAAPAPHSSSNPPSADPAWAHGIVVDMARRKVQCKYCNRSDSHSHDSYESYGSYQVPKIPGYIPITIIYANTDAYSQYLTQYEAYYQHYMGVIHPPLAWPDPVGLGPARPSRARDRQVKNANLNNKNVKLHK</sequence>
<protein>
    <submittedName>
        <fullName evidence="1">Uncharacterized protein</fullName>
    </submittedName>
</protein>
<comment type="caution">
    <text evidence="1">The sequence shown here is derived from an EMBL/GenBank/DDBJ whole genome shotgun (WGS) entry which is preliminary data.</text>
</comment>
<dbReference type="Proteomes" id="UP000652761">
    <property type="component" value="Unassembled WGS sequence"/>
</dbReference>
<reference evidence="1" key="1">
    <citation type="submission" date="2017-07" db="EMBL/GenBank/DDBJ databases">
        <title>Taro Niue Genome Assembly and Annotation.</title>
        <authorList>
            <person name="Atibalentja N."/>
            <person name="Keating K."/>
            <person name="Fields C.J."/>
        </authorList>
    </citation>
    <scope>NUCLEOTIDE SEQUENCE</scope>
    <source>
        <strain evidence="1">Niue_2</strain>
        <tissue evidence="1">Leaf</tissue>
    </source>
</reference>
<dbReference type="EMBL" id="NMUH01002431">
    <property type="protein sequence ID" value="MQL99931.1"/>
    <property type="molecule type" value="Genomic_DNA"/>
</dbReference>
<name>A0A843VRW4_COLES</name>